<dbReference type="InterPro" id="IPR039421">
    <property type="entry name" value="Type_1_exporter"/>
</dbReference>
<feature type="transmembrane region" description="Helical" evidence="5">
    <location>
        <begin position="60"/>
        <end position="80"/>
    </location>
</feature>
<comment type="subcellular location">
    <subcellularLocation>
        <location evidence="1">Membrane</location>
        <topology evidence="1">Multi-pass membrane protein</topology>
    </subcellularLocation>
</comment>
<comment type="caution">
    <text evidence="7">The sequence shown here is derived from an EMBL/GenBank/DDBJ whole genome shotgun (WGS) entry which is preliminary data.</text>
</comment>
<gene>
    <name evidence="7" type="ORF">RIMI_LOCUS11678835</name>
</gene>
<feature type="transmembrane region" description="Helical" evidence="5">
    <location>
        <begin position="305"/>
        <end position="333"/>
    </location>
</feature>
<keyword evidence="2 5" id="KW-0812">Transmembrane</keyword>
<dbReference type="Gene3D" id="1.20.1560.10">
    <property type="entry name" value="ABC transporter type 1, transmembrane domain"/>
    <property type="match status" value="1"/>
</dbReference>
<sequence length="462" mass="51455">MSGNCDRSIQEEDAAVEEAGTQRQEQAMHPVCSLCCLLGVDYASLHLLTLLLPPNLLQTWVLGLVRLVILTLGVRAVGQISKLPPWLQGNPLLLSSAVLTLLVPCCATITAVLLPRTSTNLLHRSGHADLFFYSYLMTVTSTLVWHQLFLEDEDEEDVTESPASVWRLLDLLRPYGWRFLWVSVFLVLSSWSEMVLPSYTGKMTDWIQEKKDPSIFWNSIMAISLITLCSAVTEFLCDCVYNVTMSLVHTQTQGRLLHTILTQDITFFDTESTGDITSRLTSDITAMSEALSHDLSLLMWYLMRAIFLVIFMFSLSAKLTLFTMLCLLVITIIPKLSGAFSQSLAIKIQKSLSAANQVALEIFSNMKTVRSFANEDGECQRYEAKLQDIYALNKVEAVAYGCNLVANSLSGLVLKVAILYFGGRLVTYGEVSGGELVSFVLYELQFTEAVGVSGFMFCMNTR</sequence>
<feature type="transmembrane region" description="Helical" evidence="5">
    <location>
        <begin position="92"/>
        <end position="114"/>
    </location>
</feature>
<evidence type="ECO:0000256" key="2">
    <source>
        <dbReference type="ARBA" id="ARBA00022692"/>
    </source>
</evidence>
<protein>
    <recommendedName>
        <fullName evidence="6">ABC transmembrane type-1 domain-containing protein</fullName>
    </recommendedName>
</protein>
<name>A0ABN9LR76_9NEOB</name>
<dbReference type="EMBL" id="CAUEEQ010026728">
    <property type="protein sequence ID" value="CAJ0947431.1"/>
    <property type="molecule type" value="Genomic_DNA"/>
</dbReference>
<keyword evidence="4 5" id="KW-0472">Membrane</keyword>
<evidence type="ECO:0000259" key="6">
    <source>
        <dbReference type="PROSITE" id="PS50929"/>
    </source>
</evidence>
<dbReference type="PRINTS" id="PR01896">
    <property type="entry name" value="TAP1PROTEIN"/>
</dbReference>
<reference evidence="7" key="1">
    <citation type="submission" date="2023-07" db="EMBL/GenBank/DDBJ databases">
        <authorList>
            <person name="Stuckert A."/>
        </authorList>
    </citation>
    <scope>NUCLEOTIDE SEQUENCE</scope>
</reference>
<keyword evidence="3 5" id="KW-1133">Transmembrane helix</keyword>
<evidence type="ECO:0000256" key="5">
    <source>
        <dbReference type="SAM" id="Phobius"/>
    </source>
</evidence>
<organism evidence="7 8">
    <name type="scientific">Ranitomeya imitator</name>
    <name type="common">mimic poison frog</name>
    <dbReference type="NCBI Taxonomy" id="111125"/>
    <lineage>
        <taxon>Eukaryota</taxon>
        <taxon>Metazoa</taxon>
        <taxon>Chordata</taxon>
        <taxon>Craniata</taxon>
        <taxon>Vertebrata</taxon>
        <taxon>Euteleostomi</taxon>
        <taxon>Amphibia</taxon>
        <taxon>Batrachia</taxon>
        <taxon>Anura</taxon>
        <taxon>Neobatrachia</taxon>
        <taxon>Hyloidea</taxon>
        <taxon>Dendrobatidae</taxon>
        <taxon>Dendrobatinae</taxon>
        <taxon>Ranitomeya</taxon>
    </lineage>
</organism>
<dbReference type="SUPFAM" id="SSF90123">
    <property type="entry name" value="ABC transporter transmembrane region"/>
    <property type="match status" value="1"/>
</dbReference>
<dbReference type="InterPro" id="IPR036640">
    <property type="entry name" value="ABC1_TM_sf"/>
</dbReference>
<feature type="transmembrane region" description="Helical" evidence="5">
    <location>
        <begin position="175"/>
        <end position="194"/>
    </location>
</feature>
<dbReference type="PROSITE" id="PS50929">
    <property type="entry name" value="ABC_TM1F"/>
    <property type="match status" value="1"/>
</dbReference>
<feature type="transmembrane region" description="Helical" evidence="5">
    <location>
        <begin position="27"/>
        <end position="48"/>
    </location>
</feature>
<dbReference type="PANTHER" id="PTHR43394">
    <property type="entry name" value="ATP-DEPENDENT PERMEASE MDL1, MITOCHONDRIAL"/>
    <property type="match status" value="1"/>
</dbReference>
<evidence type="ECO:0000313" key="7">
    <source>
        <dbReference type="EMBL" id="CAJ0947431.1"/>
    </source>
</evidence>
<proteinExistence type="predicted"/>
<evidence type="ECO:0000313" key="8">
    <source>
        <dbReference type="Proteomes" id="UP001176940"/>
    </source>
</evidence>
<accession>A0ABN9LR76</accession>
<evidence type="ECO:0000256" key="4">
    <source>
        <dbReference type="ARBA" id="ARBA00023136"/>
    </source>
</evidence>
<dbReference type="Proteomes" id="UP001176940">
    <property type="component" value="Unassembled WGS sequence"/>
</dbReference>
<feature type="domain" description="ABC transmembrane type-1" evidence="6">
    <location>
        <begin position="180"/>
        <end position="457"/>
    </location>
</feature>
<dbReference type="Pfam" id="PF00664">
    <property type="entry name" value="ABC_membrane"/>
    <property type="match status" value="1"/>
</dbReference>
<keyword evidence="8" id="KW-1185">Reference proteome</keyword>
<evidence type="ECO:0000256" key="3">
    <source>
        <dbReference type="ARBA" id="ARBA00022989"/>
    </source>
</evidence>
<evidence type="ECO:0000256" key="1">
    <source>
        <dbReference type="ARBA" id="ARBA00004141"/>
    </source>
</evidence>
<dbReference type="PANTHER" id="PTHR43394:SF13">
    <property type="entry name" value="ANTIGEN PEPTIDE TRANSPORTER 1"/>
    <property type="match status" value="1"/>
</dbReference>
<feature type="transmembrane region" description="Helical" evidence="5">
    <location>
        <begin position="215"/>
        <end position="236"/>
    </location>
</feature>
<dbReference type="InterPro" id="IPR011527">
    <property type="entry name" value="ABC1_TM_dom"/>
</dbReference>